<dbReference type="SUPFAM" id="SSF51206">
    <property type="entry name" value="cAMP-binding domain-like"/>
    <property type="match status" value="1"/>
</dbReference>
<name>A0A933E7Z0_UNCTE</name>
<proteinExistence type="predicted"/>
<dbReference type="PROSITE" id="PS50042">
    <property type="entry name" value="CNMP_BINDING_3"/>
    <property type="match status" value="1"/>
</dbReference>
<dbReference type="CDD" id="cd00038">
    <property type="entry name" value="CAP_ED"/>
    <property type="match status" value="1"/>
</dbReference>
<comment type="caution">
    <text evidence="2">The sequence shown here is derived from an EMBL/GenBank/DDBJ whole genome shotgun (WGS) entry which is preliminary data.</text>
</comment>
<dbReference type="PRINTS" id="PR00103">
    <property type="entry name" value="CAMPKINASE"/>
</dbReference>
<dbReference type="InterPro" id="IPR018490">
    <property type="entry name" value="cNMP-bd_dom_sf"/>
</dbReference>
<dbReference type="InterPro" id="IPR014710">
    <property type="entry name" value="RmlC-like_jellyroll"/>
</dbReference>
<dbReference type="SMART" id="SM00100">
    <property type="entry name" value="cNMP"/>
    <property type="match status" value="1"/>
</dbReference>
<dbReference type="Gene3D" id="2.60.120.10">
    <property type="entry name" value="Jelly Rolls"/>
    <property type="match status" value="1"/>
</dbReference>
<reference evidence="2" key="1">
    <citation type="submission" date="2020-07" db="EMBL/GenBank/DDBJ databases">
        <title>Huge and variable diversity of episymbiotic CPR bacteria and DPANN archaea in groundwater ecosystems.</title>
        <authorList>
            <person name="He C.Y."/>
            <person name="Keren R."/>
            <person name="Whittaker M."/>
            <person name="Farag I.F."/>
            <person name="Doudna J."/>
            <person name="Cate J.H.D."/>
            <person name="Banfield J.F."/>
        </authorList>
    </citation>
    <scope>NUCLEOTIDE SEQUENCE</scope>
    <source>
        <strain evidence="2">NC_groundwater_1370_Ag_S-0.2um_69_93</strain>
    </source>
</reference>
<evidence type="ECO:0000313" key="3">
    <source>
        <dbReference type="Proteomes" id="UP000752292"/>
    </source>
</evidence>
<organism evidence="2 3">
    <name type="scientific">Tectimicrobiota bacterium</name>
    <dbReference type="NCBI Taxonomy" id="2528274"/>
    <lineage>
        <taxon>Bacteria</taxon>
        <taxon>Pseudomonadati</taxon>
        <taxon>Nitrospinota/Tectimicrobiota group</taxon>
        <taxon>Candidatus Tectimicrobiota</taxon>
    </lineage>
</organism>
<dbReference type="Pfam" id="PF00027">
    <property type="entry name" value="cNMP_binding"/>
    <property type="match status" value="1"/>
</dbReference>
<gene>
    <name evidence="2" type="ORF">HY618_03920</name>
</gene>
<feature type="domain" description="Cyclic nucleotide-binding" evidence="1">
    <location>
        <begin position="40"/>
        <end position="134"/>
    </location>
</feature>
<evidence type="ECO:0000313" key="2">
    <source>
        <dbReference type="EMBL" id="MBI4251586.1"/>
    </source>
</evidence>
<dbReference type="AlphaFoldDB" id="A0A933E7Z0"/>
<dbReference type="Proteomes" id="UP000752292">
    <property type="component" value="Unassembled WGS sequence"/>
</dbReference>
<dbReference type="PANTHER" id="PTHR23011:SF28">
    <property type="entry name" value="CYCLIC NUCLEOTIDE-BINDING DOMAIN CONTAINING PROTEIN"/>
    <property type="match status" value="1"/>
</dbReference>
<sequence length="172" mass="19059">MAIEPGPEPQPAYQKLTFKKEAIPPQLQPLIRKLQKSYLFFADMLEEEVGQFLKLCRRETFEDGKKIFTQGELGNSFYLVVSGEVRILVENTEMARLGPGQVFGEMAILEEVPRNASAVAAGSTLLFSISRSVLATRAPALGFKVVVGIARQLSVKLREANDHIRKQDAPQG</sequence>
<dbReference type="InterPro" id="IPR000595">
    <property type="entry name" value="cNMP-bd_dom"/>
</dbReference>
<dbReference type="PANTHER" id="PTHR23011">
    <property type="entry name" value="CYCLIC NUCLEOTIDE-BINDING DOMAIN CONTAINING PROTEIN"/>
    <property type="match status" value="1"/>
</dbReference>
<accession>A0A933E7Z0</accession>
<evidence type="ECO:0000259" key="1">
    <source>
        <dbReference type="PROSITE" id="PS50042"/>
    </source>
</evidence>
<protein>
    <submittedName>
        <fullName evidence="2">Cyclic nucleotide-binding domain-containing protein</fullName>
    </submittedName>
</protein>
<dbReference type="EMBL" id="JACQRX010000173">
    <property type="protein sequence ID" value="MBI4251586.1"/>
    <property type="molecule type" value="Genomic_DNA"/>
</dbReference>